<keyword evidence="3" id="KW-0547">Nucleotide-binding</keyword>
<dbReference type="Proteomes" id="UP001652623">
    <property type="component" value="Chromosome 3"/>
</dbReference>
<dbReference type="Pfam" id="PF18052">
    <property type="entry name" value="Rx_N"/>
    <property type="match status" value="1"/>
</dbReference>
<feature type="domain" description="NB-ARC" evidence="6">
    <location>
        <begin position="200"/>
        <end position="316"/>
    </location>
</feature>
<dbReference type="Gene3D" id="1.10.10.10">
    <property type="entry name" value="Winged helix-like DNA-binding domain superfamily/Winged helix DNA-binding domain"/>
    <property type="match status" value="1"/>
</dbReference>
<dbReference type="GeneID" id="132799288"/>
<dbReference type="RefSeq" id="XP_060671337.1">
    <property type="nucleotide sequence ID" value="XM_060815354.1"/>
</dbReference>
<dbReference type="Pfam" id="PF23559">
    <property type="entry name" value="WHD_DRP"/>
    <property type="match status" value="1"/>
</dbReference>
<dbReference type="SUPFAM" id="SSF52540">
    <property type="entry name" value="P-loop containing nucleoside triphosphate hydrolases"/>
    <property type="match status" value="1"/>
</dbReference>
<organism evidence="11 12">
    <name type="scientific">Ziziphus jujuba</name>
    <name type="common">Chinese jujube</name>
    <name type="synonym">Ziziphus sativa</name>
    <dbReference type="NCBI Taxonomy" id="326968"/>
    <lineage>
        <taxon>Eukaryota</taxon>
        <taxon>Viridiplantae</taxon>
        <taxon>Streptophyta</taxon>
        <taxon>Embryophyta</taxon>
        <taxon>Tracheophyta</taxon>
        <taxon>Spermatophyta</taxon>
        <taxon>Magnoliopsida</taxon>
        <taxon>eudicotyledons</taxon>
        <taxon>Gunneridae</taxon>
        <taxon>Pentapetalae</taxon>
        <taxon>rosids</taxon>
        <taxon>fabids</taxon>
        <taxon>Rosales</taxon>
        <taxon>Rhamnaceae</taxon>
        <taxon>Paliureae</taxon>
        <taxon>Ziziphus</taxon>
    </lineage>
</organism>
<keyword evidence="1" id="KW-0433">Leucine-rich repeat</keyword>
<keyword evidence="4" id="KW-0611">Plant defense</keyword>
<dbReference type="Gene3D" id="3.40.50.300">
    <property type="entry name" value="P-loop containing nucleotide triphosphate hydrolases"/>
    <property type="match status" value="1"/>
</dbReference>
<dbReference type="PANTHER" id="PTHR36766:SF40">
    <property type="entry name" value="DISEASE RESISTANCE PROTEIN RGA3"/>
    <property type="match status" value="1"/>
</dbReference>
<evidence type="ECO:0000256" key="2">
    <source>
        <dbReference type="ARBA" id="ARBA00022737"/>
    </source>
</evidence>
<feature type="domain" description="Zer-1-like leucine-rich repeats region" evidence="9">
    <location>
        <begin position="577"/>
        <end position="641"/>
    </location>
</feature>
<dbReference type="SUPFAM" id="SSF52058">
    <property type="entry name" value="L domain-like"/>
    <property type="match status" value="2"/>
</dbReference>
<dbReference type="Gene3D" id="1.10.8.430">
    <property type="entry name" value="Helical domain of apoptotic protease-activating factors"/>
    <property type="match status" value="1"/>
</dbReference>
<dbReference type="InterPro" id="IPR036388">
    <property type="entry name" value="WH-like_DNA-bd_sf"/>
</dbReference>
<evidence type="ECO:0000256" key="5">
    <source>
        <dbReference type="ARBA" id="ARBA00022840"/>
    </source>
</evidence>
<sequence length="1075" mass="123283">MAAEVVGGAYLSVSLQELCRRMPFFIDFVHRNKVNDGLVKKLETMLWSVNGVLNDAEAKQIKNPNVRQWLDKLKDTIYDAEDLVFEIKPDAFQGQGQDQSRSSIVFKVRNFFPSRITCKKLEERIREILEMLEYTVGQKDILGLREGVETRNFRRSCETILVEGRNIYGRDDDKLAIFNLLVSDVVESGDKLCVIPIVGMVSDESNVFTLTKTIYERVTGSKNCYIEETFELQLELKKFLERKRVLLVLDDVWNLNSKNWGELKSPLESAASGSKIVVTTRNKSIAAKMGTVPNHSLQLLSEEDCWQLFSKQAFNNVEPSAYPKLNEIGIQIVKKCKGLPLAVKSLAGLLNTELNPRKWKNVLQNEIWDLPQEECKILPALWLSYYYLPPHLKQCFAYCSIFPKGYEFQKEILVFLWMAEDLLLPQNNKTLEEVGEEYFDDLASRSLFQKISTCGFTMHDLLNDLATFVAGESCLRFNDNYSKVPLNKIRHLSWKAYKIRDMRKLKDLSENKVLRTLLHLDKGNEVNERFLIHHKRLEKFQCLRVLSLHRVVADMKLLDSIGKMKLLSNLSRLPDSIANLKHLRHLDLSNTEVGEIPDTVCNLHSLHTLLLGSCRKLTHLPTNIEKLINLRRLDISDTSLRETPLQISSLRNLEILSDFVVGTNSGSSIKMLGELQDLRGNLSIRSLEKVENVDDVLEANLKDNKCITDLSLEWGDNNDSQKAREVLNRLQPQTDLERLSIINYGGINFSDWIGDPSFSRIEFMWLSKCKKCHNLPPLGQIPSLKYLTVDGFDMVEKIGDEFYTSGLSPVARPFKSLETLSFKCMPQWKEWSCPEGEVFAQLKELNLMDCPSLTLNEVYFPDTLRSLTCLCIMKCQQQVVAALLSKQLPSLCSLRIRDYPELVSFPERRMPTRIHTIQLFGCTNLESFLDEGWPSNLKSLSIGGCGKLFMVRMQWNLQRLTSLTSLDFNCIDEVMNSFPEEGQIPLTLTSLKLSKLNKLRSLNGMAFRQLTSLRDLSIYYCDQLSCLPEEGFPASLSQLDILSCRLLNERCQRDTGQDWSKIARISRIRINNEYI</sequence>
<name>A0ABM4A3M7_ZIZJJ</name>
<evidence type="ECO:0000313" key="12">
    <source>
        <dbReference type="RefSeq" id="XP_060671337.1"/>
    </source>
</evidence>
<keyword evidence="2" id="KW-0677">Repeat</keyword>
<reference evidence="12" key="1">
    <citation type="submission" date="2025-08" db="UniProtKB">
        <authorList>
            <consortium name="RefSeq"/>
        </authorList>
    </citation>
    <scope>IDENTIFICATION</scope>
    <source>
        <tissue evidence="12">Seedling</tissue>
    </source>
</reference>
<evidence type="ECO:0000256" key="4">
    <source>
        <dbReference type="ARBA" id="ARBA00022821"/>
    </source>
</evidence>
<dbReference type="InterPro" id="IPR032675">
    <property type="entry name" value="LRR_dom_sf"/>
</dbReference>
<keyword evidence="5" id="KW-0067">ATP-binding</keyword>
<gene>
    <name evidence="12" type="primary">LOC132799288</name>
</gene>
<evidence type="ECO:0000256" key="3">
    <source>
        <dbReference type="ARBA" id="ARBA00022741"/>
    </source>
</evidence>
<evidence type="ECO:0000259" key="10">
    <source>
        <dbReference type="Pfam" id="PF25019"/>
    </source>
</evidence>
<feature type="domain" description="Disease resistance N-terminal" evidence="7">
    <location>
        <begin position="36"/>
        <end position="100"/>
    </location>
</feature>
<dbReference type="InterPro" id="IPR042197">
    <property type="entry name" value="Apaf_helical"/>
</dbReference>
<dbReference type="InterPro" id="IPR002182">
    <property type="entry name" value="NB-ARC"/>
</dbReference>
<protein>
    <submittedName>
        <fullName evidence="12">Disease resistance protein At3g14460</fullName>
    </submittedName>
</protein>
<feature type="domain" description="Disease resistance protein winged helix" evidence="8">
    <location>
        <begin position="401"/>
        <end position="466"/>
    </location>
</feature>
<dbReference type="Pfam" id="PF25019">
    <property type="entry name" value="LRR_R13L1-DRL21"/>
    <property type="match status" value="1"/>
</dbReference>
<evidence type="ECO:0000259" key="9">
    <source>
        <dbReference type="Pfam" id="PF25013"/>
    </source>
</evidence>
<dbReference type="Gene3D" id="1.20.5.4130">
    <property type="match status" value="1"/>
</dbReference>
<dbReference type="PANTHER" id="PTHR36766">
    <property type="entry name" value="PLANT BROAD-SPECTRUM MILDEW RESISTANCE PROTEIN RPW8"/>
    <property type="match status" value="1"/>
</dbReference>
<evidence type="ECO:0000259" key="8">
    <source>
        <dbReference type="Pfam" id="PF23559"/>
    </source>
</evidence>
<dbReference type="InterPro" id="IPR027417">
    <property type="entry name" value="P-loop_NTPase"/>
</dbReference>
<evidence type="ECO:0000259" key="7">
    <source>
        <dbReference type="Pfam" id="PF18052"/>
    </source>
</evidence>
<dbReference type="InterPro" id="IPR041118">
    <property type="entry name" value="Rx_N"/>
</dbReference>
<dbReference type="InterPro" id="IPR058922">
    <property type="entry name" value="WHD_DRP"/>
</dbReference>
<dbReference type="Gene3D" id="3.80.10.10">
    <property type="entry name" value="Ribonuclease Inhibitor"/>
    <property type="match status" value="2"/>
</dbReference>
<dbReference type="Pfam" id="PF25013">
    <property type="entry name" value="LRR_Zer-1"/>
    <property type="match status" value="1"/>
</dbReference>
<evidence type="ECO:0000256" key="1">
    <source>
        <dbReference type="ARBA" id="ARBA00022614"/>
    </source>
</evidence>
<evidence type="ECO:0000259" key="6">
    <source>
        <dbReference type="Pfam" id="PF00931"/>
    </source>
</evidence>
<dbReference type="PRINTS" id="PR00364">
    <property type="entry name" value="DISEASERSIST"/>
</dbReference>
<accession>A0ABM4A3M7</accession>
<feature type="domain" description="R13L1/DRL21-like LRR repeat region" evidence="10">
    <location>
        <begin position="669"/>
        <end position="791"/>
    </location>
</feature>
<dbReference type="InterPro" id="IPR056845">
    <property type="entry name" value="LRR_Zer-1"/>
</dbReference>
<proteinExistence type="predicted"/>
<dbReference type="InterPro" id="IPR056789">
    <property type="entry name" value="LRR_R13L1-DRL21"/>
</dbReference>
<dbReference type="Pfam" id="PF00931">
    <property type="entry name" value="NB-ARC"/>
    <property type="match status" value="1"/>
</dbReference>
<evidence type="ECO:0000313" key="11">
    <source>
        <dbReference type="Proteomes" id="UP001652623"/>
    </source>
</evidence>
<keyword evidence="11" id="KW-1185">Reference proteome</keyword>